<evidence type="ECO:0000256" key="5">
    <source>
        <dbReference type="ARBA" id="ARBA00022475"/>
    </source>
</evidence>
<organism evidence="15 16">
    <name type="scientific">Humidesulfovibrio mexicanus</name>
    <dbReference type="NCBI Taxonomy" id="147047"/>
    <lineage>
        <taxon>Bacteria</taxon>
        <taxon>Pseudomonadati</taxon>
        <taxon>Thermodesulfobacteriota</taxon>
        <taxon>Desulfovibrionia</taxon>
        <taxon>Desulfovibrionales</taxon>
        <taxon>Desulfovibrionaceae</taxon>
        <taxon>Humidesulfovibrio</taxon>
    </lineage>
</organism>
<keyword evidence="4" id="KW-0813">Transport</keyword>
<feature type="compositionally biased region" description="Basic and acidic residues" evidence="13">
    <location>
        <begin position="1"/>
        <end position="13"/>
    </location>
</feature>
<feature type="transmembrane region" description="Helical" evidence="14">
    <location>
        <begin position="81"/>
        <end position="107"/>
    </location>
</feature>
<keyword evidence="16" id="KW-1185">Reference proteome</keyword>
<evidence type="ECO:0000256" key="8">
    <source>
        <dbReference type="ARBA" id="ARBA00022927"/>
    </source>
</evidence>
<dbReference type="GO" id="GO:0044781">
    <property type="term" value="P:bacterial-type flagellum organization"/>
    <property type="evidence" value="ECO:0007669"/>
    <property type="project" value="UniProtKB-KW"/>
</dbReference>
<keyword evidence="15" id="KW-0966">Cell projection</keyword>
<dbReference type="PANTHER" id="PTHR30531:SF12">
    <property type="entry name" value="FLAGELLAR BIOSYNTHETIC PROTEIN FLHB"/>
    <property type="match status" value="1"/>
</dbReference>
<dbReference type="GO" id="GO:0009306">
    <property type="term" value="P:protein secretion"/>
    <property type="evidence" value="ECO:0007669"/>
    <property type="project" value="InterPro"/>
</dbReference>
<comment type="subcellular location">
    <subcellularLocation>
        <location evidence="1">Cell membrane</location>
        <topology evidence="1">Multi-pass membrane protein</topology>
    </subcellularLocation>
</comment>
<dbReference type="Proteomes" id="UP000198324">
    <property type="component" value="Unassembled WGS sequence"/>
</dbReference>
<comment type="similarity">
    <text evidence="2">Belongs to the type III secretion exporter family.</text>
</comment>
<keyword evidence="8" id="KW-0653">Protein transport</keyword>
<dbReference type="GO" id="GO:0005886">
    <property type="term" value="C:plasma membrane"/>
    <property type="evidence" value="ECO:0007669"/>
    <property type="project" value="UniProtKB-SubCell"/>
</dbReference>
<gene>
    <name evidence="15" type="ORF">SAMN04488503_0381</name>
</gene>
<evidence type="ECO:0000313" key="16">
    <source>
        <dbReference type="Proteomes" id="UP000198324"/>
    </source>
</evidence>
<keyword evidence="15" id="KW-0969">Cilium</keyword>
<dbReference type="RefSeq" id="WP_089271142.1">
    <property type="nucleotide sequence ID" value="NZ_FZOC01000001.1"/>
</dbReference>
<sequence length="354" mass="40477">MSREDPSRTEKATPKRIKKARDEGSVAKSPEVGKVVVLLAGVVAMRYLGEFYFKNLNEVFQWFFTEGLRQELNRQTVYSMLLWSFLKIALMVLPVMIIIAIAAYAAARLQVGKLWVLKFRWDRININIFKSLKQMMASPETLVRLGRDVAQAAAVALAPYIVIQQELPNLIPLFNQNVMGITSYMLLVSYKMICYALVPMLLIAIADLWWTRYRYNDNLMMTKEEIKDERRQAEGDPEIKQKQLRKMFQVMATRLQTTVPKADVVVTNPTHYAVALRYDVSESPAPMVVAKGVDNMAKKIREIAIEHEVPIHENPPLAQALYKQVEIGEAIPEEMYQAVAAILAKLAKFKRRQA</sequence>
<evidence type="ECO:0000256" key="11">
    <source>
        <dbReference type="ARBA" id="ARBA00023225"/>
    </source>
</evidence>
<protein>
    <recommendedName>
        <fullName evidence="3">Flagellar biosynthetic protein FlhB</fullName>
    </recommendedName>
</protein>
<dbReference type="FunFam" id="3.40.1690.10:FF:000001">
    <property type="entry name" value="Flagellar biosynthetic protein FlhB"/>
    <property type="match status" value="1"/>
</dbReference>
<dbReference type="EMBL" id="FZOC01000001">
    <property type="protein sequence ID" value="SNR61660.1"/>
    <property type="molecule type" value="Genomic_DNA"/>
</dbReference>
<keyword evidence="11" id="KW-1006">Bacterial flagellum protein export</keyword>
<feature type="region of interest" description="Disordered" evidence="13">
    <location>
        <begin position="1"/>
        <end position="24"/>
    </location>
</feature>
<feature type="transmembrane region" description="Helical" evidence="14">
    <location>
        <begin position="183"/>
        <end position="210"/>
    </location>
</feature>
<keyword evidence="5" id="KW-1003">Cell membrane</keyword>
<keyword evidence="6 14" id="KW-0812">Transmembrane</keyword>
<evidence type="ECO:0000256" key="12">
    <source>
        <dbReference type="ARBA" id="ARBA00025078"/>
    </source>
</evidence>
<keyword evidence="10 14" id="KW-0472">Membrane</keyword>
<dbReference type="AlphaFoldDB" id="A0A238XSG5"/>
<evidence type="ECO:0000256" key="9">
    <source>
        <dbReference type="ARBA" id="ARBA00022989"/>
    </source>
</evidence>
<dbReference type="Gene3D" id="3.40.1690.10">
    <property type="entry name" value="secretion proteins EscU"/>
    <property type="match status" value="1"/>
</dbReference>
<dbReference type="OrthoDB" id="9807950at2"/>
<keyword evidence="9 14" id="KW-1133">Transmembrane helix</keyword>
<evidence type="ECO:0000313" key="15">
    <source>
        <dbReference type="EMBL" id="SNR61660.1"/>
    </source>
</evidence>
<evidence type="ECO:0000256" key="4">
    <source>
        <dbReference type="ARBA" id="ARBA00022448"/>
    </source>
</evidence>
<dbReference type="Pfam" id="PF01312">
    <property type="entry name" value="Bac_export_2"/>
    <property type="match status" value="1"/>
</dbReference>
<evidence type="ECO:0000256" key="13">
    <source>
        <dbReference type="SAM" id="MobiDB-lite"/>
    </source>
</evidence>
<name>A0A238XSG5_9BACT</name>
<evidence type="ECO:0000256" key="2">
    <source>
        <dbReference type="ARBA" id="ARBA00010690"/>
    </source>
</evidence>
<evidence type="ECO:0000256" key="6">
    <source>
        <dbReference type="ARBA" id="ARBA00022692"/>
    </source>
</evidence>
<evidence type="ECO:0000256" key="1">
    <source>
        <dbReference type="ARBA" id="ARBA00004651"/>
    </source>
</evidence>
<accession>A0A238XSG5</accession>
<evidence type="ECO:0000256" key="14">
    <source>
        <dbReference type="SAM" id="Phobius"/>
    </source>
</evidence>
<dbReference type="InterPro" id="IPR029025">
    <property type="entry name" value="T3SS_substrate_exporter_C"/>
</dbReference>
<evidence type="ECO:0000256" key="7">
    <source>
        <dbReference type="ARBA" id="ARBA00022795"/>
    </source>
</evidence>
<dbReference type="SUPFAM" id="SSF160544">
    <property type="entry name" value="EscU C-terminal domain-like"/>
    <property type="match status" value="1"/>
</dbReference>
<keyword evidence="7" id="KW-1005">Bacterial flagellum biogenesis</keyword>
<evidence type="ECO:0000256" key="10">
    <source>
        <dbReference type="ARBA" id="ARBA00023136"/>
    </source>
</evidence>
<dbReference type="PANTHER" id="PTHR30531">
    <property type="entry name" value="FLAGELLAR BIOSYNTHETIC PROTEIN FLHB"/>
    <property type="match status" value="1"/>
</dbReference>
<evidence type="ECO:0000256" key="3">
    <source>
        <dbReference type="ARBA" id="ARBA00021622"/>
    </source>
</evidence>
<dbReference type="InterPro" id="IPR006135">
    <property type="entry name" value="T3SS_substrate_exporter"/>
</dbReference>
<comment type="function">
    <text evidence="12">Required for formation of the rod structure in the basal body of the flagellar apparatus. Together with FliI and FliH, may constitute the export apparatus of flagellin.</text>
</comment>
<reference evidence="15 16" key="1">
    <citation type="submission" date="2017-06" db="EMBL/GenBank/DDBJ databases">
        <authorList>
            <person name="Kim H.J."/>
            <person name="Triplett B.A."/>
        </authorList>
    </citation>
    <scope>NUCLEOTIDE SEQUENCE [LARGE SCALE GENOMIC DNA]</scope>
    <source>
        <strain evidence="15 16">DSM 13116</strain>
    </source>
</reference>
<keyword evidence="15" id="KW-0282">Flagellum</keyword>
<proteinExistence type="inferred from homology"/>
<dbReference type="PRINTS" id="PR00950">
    <property type="entry name" value="TYPE3IMSPROT"/>
</dbReference>